<accession>A0A0R1JSJ6</accession>
<dbReference type="EMBL" id="AZDJ01000001">
    <property type="protein sequence ID" value="KRK74255.1"/>
    <property type="molecule type" value="Genomic_DNA"/>
</dbReference>
<dbReference type="InterPro" id="IPR051603">
    <property type="entry name" value="Zinc-ADH_QOR/CCCR"/>
</dbReference>
<evidence type="ECO:0000256" key="1">
    <source>
        <dbReference type="ARBA" id="ARBA00022857"/>
    </source>
</evidence>
<protein>
    <submittedName>
        <fullName evidence="3">Oxidoreductase</fullName>
    </submittedName>
</protein>
<name>A0A0R1JSJ6_9LACO</name>
<dbReference type="Pfam" id="PF00107">
    <property type="entry name" value="ADH_zinc_N"/>
    <property type="match status" value="1"/>
</dbReference>
<comment type="caution">
    <text evidence="3">The sequence shown here is derived from an EMBL/GenBank/DDBJ whole genome shotgun (WGS) entry which is preliminary data.</text>
</comment>
<dbReference type="PANTHER" id="PTHR44154:SF1">
    <property type="entry name" value="QUINONE OXIDOREDUCTASE"/>
    <property type="match status" value="1"/>
</dbReference>
<dbReference type="SMART" id="SM00829">
    <property type="entry name" value="PKS_ER"/>
    <property type="match status" value="1"/>
</dbReference>
<evidence type="ECO:0000259" key="2">
    <source>
        <dbReference type="SMART" id="SM00829"/>
    </source>
</evidence>
<reference evidence="3 4" key="1">
    <citation type="journal article" date="2015" name="Genome Announc.">
        <title>Expanding the biotechnology potential of lactobacilli through comparative genomics of 213 strains and associated genera.</title>
        <authorList>
            <person name="Sun Z."/>
            <person name="Harris H.M."/>
            <person name="McCann A."/>
            <person name="Guo C."/>
            <person name="Argimon S."/>
            <person name="Zhang W."/>
            <person name="Yang X."/>
            <person name="Jeffery I.B."/>
            <person name="Cooney J.C."/>
            <person name="Kagawa T.F."/>
            <person name="Liu W."/>
            <person name="Song Y."/>
            <person name="Salvetti E."/>
            <person name="Wrobel A."/>
            <person name="Rasinkangas P."/>
            <person name="Parkhill J."/>
            <person name="Rea M.C."/>
            <person name="O'Sullivan O."/>
            <person name="Ritari J."/>
            <person name="Douillard F.P."/>
            <person name="Paul Ross R."/>
            <person name="Yang R."/>
            <person name="Briner A.E."/>
            <person name="Felis G.E."/>
            <person name="de Vos W.M."/>
            <person name="Barrangou R."/>
            <person name="Klaenhammer T.R."/>
            <person name="Caufield P.W."/>
            <person name="Cui Y."/>
            <person name="Zhang H."/>
            <person name="O'Toole P.W."/>
        </authorList>
    </citation>
    <scope>NUCLEOTIDE SEQUENCE [LARGE SCALE GENOMIC DNA]</scope>
    <source>
        <strain evidence="3 4">JCM 17158</strain>
    </source>
</reference>
<keyword evidence="1" id="KW-0521">NADP</keyword>
<dbReference type="InterPro" id="IPR011032">
    <property type="entry name" value="GroES-like_sf"/>
</dbReference>
<dbReference type="STRING" id="1291734.FD02_GL000853"/>
<organism evidence="3 4">
    <name type="scientific">Lacticaseibacillus nasuensis JCM 17158</name>
    <dbReference type="NCBI Taxonomy" id="1291734"/>
    <lineage>
        <taxon>Bacteria</taxon>
        <taxon>Bacillati</taxon>
        <taxon>Bacillota</taxon>
        <taxon>Bacilli</taxon>
        <taxon>Lactobacillales</taxon>
        <taxon>Lactobacillaceae</taxon>
        <taxon>Lacticaseibacillus</taxon>
    </lineage>
</organism>
<dbReference type="OrthoDB" id="9792162at2"/>
<proteinExistence type="predicted"/>
<dbReference type="SUPFAM" id="SSF51735">
    <property type="entry name" value="NAD(P)-binding Rossmann-fold domains"/>
    <property type="match status" value="1"/>
</dbReference>
<dbReference type="GO" id="GO:0016491">
    <property type="term" value="F:oxidoreductase activity"/>
    <property type="evidence" value="ECO:0007669"/>
    <property type="project" value="InterPro"/>
</dbReference>
<dbReference type="PATRIC" id="fig|1291734.4.peg.879"/>
<dbReference type="InterPro" id="IPR036291">
    <property type="entry name" value="NAD(P)-bd_dom_sf"/>
</dbReference>
<dbReference type="SUPFAM" id="SSF50129">
    <property type="entry name" value="GroES-like"/>
    <property type="match status" value="1"/>
</dbReference>
<dbReference type="Pfam" id="PF08240">
    <property type="entry name" value="ADH_N"/>
    <property type="match status" value="1"/>
</dbReference>
<keyword evidence="4" id="KW-1185">Reference proteome</keyword>
<evidence type="ECO:0000313" key="4">
    <source>
        <dbReference type="Proteomes" id="UP000051804"/>
    </source>
</evidence>
<gene>
    <name evidence="3" type="ORF">FD02_GL000853</name>
</gene>
<dbReference type="InterPro" id="IPR013149">
    <property type="entry name" value="ADH-like_C"/>
</dbReference>
<dbReference type="Proteomes" id="UP000051804">
    <property type="component" value="Unassembled WGS sequence"/>
</dbReference>
<dbReference type="Gene3D" id="3.90.180.10">
    <property type="entry name" value="Medium-chain alcohol dehydrogenases, catalytic domain"/>
    <property type="match status" value="1"/>
</dbReference>
<dbReference type="InterPro" id="IPR013154">
    <property type="entry name" value="ADH-like_N"/>
</dbReference>
<sequence>MNPQNLMSAAYFTHTGGPEEIQIGSLPIPTIGPTDVLVAIPEAAVDRVDAYVRSGAFQTPLQTQQVIGRDAWGSVQAVGAAVSQFQPGDRVWTNSMGYGGRQGITAQFAAIPEARLLPLPAGDPSAWLALVHPGATAALIVTQLLTLTPGQTLLVEGGAGHVGRMLIQCAKLCGLRVITTANPRDFPALQALGATPIDYAAGWENQLTQPVDAIIDTSGHVPLQLNLDQLAVGGQIILIAAAANPTATFNLPQFYMNDQRLQGFVISRASLTALTQANRWLLAHANQLTAPAYQRLPLSDAAVAHQMVMDPQVKQRLLISLT</sequence>
<dbReference type="PANTHER" id="PTHR44154">
    <property type="entry name" value="QUINONE OXIDOREDUCTASE"/>
    <property type="match status" value="1"/>
</dbReference>
<dbReference type="Gene3D" id="3.40.50.720">
    <property type="entry name" value="NAD(P)-binding Rossmann-like Domain"/>
    <property type="match status" value="1"/>
</dbReference>
<dbReference type="AlphaFoldDB" id="A0A0R1JSJ6"/>
<dbReference type="RefSeq" id="WP_056949858.1">
    <property type="nucleotide sequence ID" value="NZ_AZDJ01000001.1"/>
</dbReference>
<evidence type="ECO:0000313" key="3">
    <source>
        <dbReference type="EMBL" id="KRK74255.1"/>
    </source>
</evidence>
<feature type="domain" description="Enoyl reductase (ER)" evidence="2">
    <location>
        <begin position="16"/>
        <end position="319"/>
    </location>
</feature>
<dbReference type="InterPro" id="IPR020843">
    <property type="entry name" value="ER"/>
</dbReference>